<evidence type="ECO:0000313" key="1">
    <source>
        <dbReference type="EMBL" id="CAB4169755.1"/>
    </source>
</evidence>
<dbReference type="EMBL" id="LR797267">
    <property type="protein sequence ID" value="CAB4197744.1"/>
    <property type="molecule type" value="Genomic_DNA"/>
</dbReference>
<evidence type="ECO:0000313" key="2">
    <source>
        <dbReference type="EMBL" id="CAB4197744.1"/>
    </source>
</evidence>
<evidence type="ECO:0008006" key="4">
    <source>
        <dbReference type="Google" id="ProtNLM"/>
    </source>
</evidence>
<reference evidence="2" key="1">
    <citation type="submission" date="2020-05" db="EMBL/GenBank/DDBJ databases">
        <authorList>
            <person name="Chiriac C."/>
            <person name="Salcher M."/>
            <person name="Ghai R."/>
            <person name="Kavagutti S V."/>
        </authorList>
    </citation>
    <scope>NUCLEOTIDE SEQUENCE</scope>
</reference>
<organism evidence="2">
    <name type="scientific">uncultured Caudovirales phage</name>
    <dbReference type="NCBI Taxonomy" id="2100421"/>
    <lineage>
        <taxon>Viruses</taxon>
        <taxon>Duplodnaviria</taxon>
        <taxon>Heunggongvirae</taxon>
        <taxon>Uroviricota</taxon>
        <taxon>Caudoviricetes</taxon>
        <taxon>Peduoviridae</taxon>
        <taxon>Maltschvirus</taxon>
        <taxon>Maltschvirus maltsch</taxon>
    </lineage>
</organism>
<evidence type="ECO:0000313" key="3">
    <source>
        <dbReference type="EMBL" id="CAB4210369.1"/>
    </source>
</evidence>
<dbReference type="EMBL" id="LR797363">
    <property type="protein sequence ID" value="CAB4210369.1"/>
    <property type="molecule type" value="Genomic_DNA"/>
</dbReference>
<name>A0A6J5RZJ8_9CAUD</name>
<dbReference type="EMBL" id="LR796854">
    <property type="protein sequence ID" value="CAB4169755.1"/>
    <property type="molecule type" value="Genomic_DNA"/>
</dbReference>
<proteinExistence type="predicted"/>
<sequence>MAKRKKKVKTEKIDGLCPEDLARIRTAVRQVWTWSVQWRKAKARNIGKDGFPRCELCKKKVPKTYVDHMVSVGEVDSGFIERMFVSSIYLQNLCKDCHGVKTRKDNANLKANRLDFK</sequence>
<accession>A0A6J5RZJ8</accession>
<protein>
    <recommendedName>
        <fullName evidence="4">HNHc domain containing protein</fullName>
    </recommendedName>
</protein>
<gene>
    <name evidence="2" type="ORF">UFOVP1318_34</name>
    <name evidence="3" type="ORF">UFOVP1430_10</name>
    <name evidence="1" type="ORF">UFOVP903_12</name>
</gene>